<dbReference type="AlphaFoldDB" id="A0A1G9WPN5"/>
<reference evidence="2" key="1">
    <citation type="submission" date="2016-10" db="EMBL/GenBank/DDBJ databases">
        <authorList>
            <person name="Varghese N."/>
            <person name="Submissions S."/>
        </authorList>
    </citation>
    <scope>NUCLEOTIDE SEQUENCE [LARGE SCALE GENOMIC DNA]</scope>
    <source>
        <strain evidence="2">DSM 19110</strain>
    </source>
</reference>
<dbReference type="Proteomes" id="UP000183200">
    <property type="component" value="Unassembled WGS sequence"/>
</dbReference>
<protein>
    <submittedName>
        <fullName evidence="1">Uncharacterized protein</fullName>
    </submittedName>
</protein>
<organism evidence="1 2">
    <name type="scientific">Pedobacter steynii</name>
    <dbReference type="NCBI Taxonomy" id="430522"/>
    <lineage>
        <taxon>Bacteria</taxon>
        <taxon>Pseudomonadati</taxon>
        <taxon>Bacteroidota</taxon>
        <taxon>Sphingobacteriia</taxon>
        <taxon>Sphingobacteriales</taxon>
        <taxon>Sphingobacteriaceae</taxon>
        <taxon>Pedobacter</taxon>
    </lineage>
</organism>
<dbReference type="EMBL" id="FNGY01000005">
    <property type="protein sequence ID" value="SDM86221.1"/>
    <property type="molecule type" value="Genomic_DNA"/>
</dbReference>
<gene>
    <name evidence="1" type="ORF">SAMN05421820_105232</name>
</gene>
<name>A0A1G9WPN5_9SPHI</name>
<keyword evidence="2" id="KW-1185">Reference proteome</keyword>
<evidence type="ECO:0000313" key="1">
    <source>
        <dbReference type="EMBL" id="SDM86221.1"/>
    </source>
</evidence>
<evidence type="ECO:0000313" key="2">
    <source>
        <dbReference type="Proteomes" id="UP000183200"/>
    </source>
</evidence>
<proteinExistence type="predicted"/>
<accession>A0A1G9WPN5</accession>
<sequence>MSSSNNNTVPDEMIVSKIYFVCGQKVMLDRDDKRRDGELEVTICDLQRKL</sequence>